<dbReference type="Proteomes" id="UP000007148">
    <property type="component" value="Unassembled WGS sequence"/>
</dbReference>
<feature type="region of interest" description="Disordered" evidence="1">
    <location>
        <begin position="31"/>
        <end position="76"/>
    </location>
</feature>
<comment type="caution">
    <text evidence="2">The sequence shown here is derived from an EMBL/GenBank/DDBJ whole genome shotgun (WGS) entry which is preliminary data.</text>
</comment>
<protein>
    <submittedName>
        <fullName evidence="2">Uncharacterized protein</fullName>
    </submittedName>
</protein>
<reference evidence="2 3" key="1">
    <citation type="journal article" date="2011" name="PLoS Pathog.">
        <title>Endophytic Life Strategies Decoded by Genome and Transcriptome Analyses of the Mutualistic Root Symbiont Piriformospora indica.</title>
        <authorList>
            <person name="Zuccaro A."/>
            <person name="Lahrmann U."/>
            <person name="Guldener U."/>
            <person name="Langen G."/>
            <person name="Pfiffi S."/>
            <person name="Biedenkopf D."/>
            <person name="Wong P."/>
            <person name="Samans B."/>
            <person name="Grimm C."/>
            <person name="Basiewicz M."/>
            <person name="Murat C."/>
            <person name="Martin F."/>
            <person name="Kogel K.H."/>
        </authorList>
    </citation>
    <scope>NUCLEOTIDE SEQUENCE [LARGE SCALE GENOMIC DNA]</scope>
    <source>
        <strain evidence="2 3">DSM 11827</strain>
    </source>
</reference>
<evidence type="ECO:0000313" key="3">
    <source>
        <dbReference type="Proteomes" id="UP000007148"/>
    </source>
</evidence>
<evidence type="ECO:0000313" key="2">
    <source>
        <dbReference type="EMBL" id="CCA67227.1"/>
    </source>
</evidence>
<evidence type="ECO:0000256" key="1">
    <source>
        <dbReference type="SAM" id="MobiDB-lite"/>
    </source>
</evidence>
<proteinExistence type="predicted"/>
<sequence length="133" mass="14880">MLIVGYTYIYRRTDISPTTARLTRVVCSERPAGTRDGVAESSVVNSEIESQRDAQTGIPLPEPPSGARPVQRSRSRTCVKHRAAANLWASKFGICRSMRTEATAVRPERARTMTPQYFAVPCILPHEYDDVNR</sequence>
<organism evidence="2 3">
    <name type="scientific">Serendipita indica (strain DSM 11827)</name>
    <name type="common">Root endophyte fungus</name>
    <name type="synonym">Piriformospora indica</name>
    <dbReference type="NCBI Taxonomy" id="1109443"/>
    <lineage>
        <taxon>Eukaryota</taxon>
        <taxon>Fungi</taxon>
        <taxon>Dikarya</taxon>
        <taxon>Basidiomycota</taxon>
        <taxon>Agaricomycotina</taxon>
        <taxon>Agaricomycetes</taxon>
        <taxon>Sebacinales</taxon>
        <taxon>Serendipitaceae</taxon>
        <taxon>Serendipita</taxon>
    </lineage>
</organism>
<name>G4T7C4_SERID</name>
<gene>
    <name evidence="2" type="ORF">PIIN_01061</name>
</gene>
<dbReference type="InParanoid" id="G4T7C4"/>
<dbReference type="AlphaFoldDB" id="G4T7C4"/>
<dbReference type="HOGENOM" id="CLU_1907489_0_0_1"/>
<accession>G4T7C4</accession>
<dbReference type="EMBL" id="CAFZ01000011">
    <property type="protein sequence ID" value="CCA67227.1"/>
    <property type="molecule type" value="Genomic_DNA"/>
</dbReference>
<keyword evidence="3" id="KW-1185">Reference proteome</keyword>